<evidence type="ECO:0000313" key="1">
    <source>
        <dbReference type="EMBL" id="GIF85979.1"/>
    </source>
</evidence>
<proteinExistence type="predicted"/>
<gene>
    <name evidence="1" type="ORF">Cba03nite_73280</name>
</gene>
<comment type="caution">
    <text evidence="1">The sequence shown here is derived from an EMBL/GenBank/DDBJ whole genome shotgun (WGS) entry which is preliminary data.</text>
</comment>
<reference evidence="1 2" key="1">
    <citation type="submission" date="2021-01" db="EMBL/GenBank/DDBJ databases">
        <title>Whole genome shotgun sequence of Catellatospora bangladeshensis NBRC 107357.</title>
        <authorList>
            <person name="Komaki H."/>
            <person name="Tamura T."/>
        </authorList>
    </citation>
    <scope>NUCLEOTIDE SEQUENCE [LARGE SCALE GENOMIC DNA]</scope>
    <source>
        <strain evidence="1 2">NBRC 107357</strain>
    </source>
</reference>
<evidence type="ECO:0000313" key="2">
    <source>
        <dbReference type="Proteomes" id="UP000601223"/>
    </source>
</evidence>
<accession>A0A8J3JP46</accession>
<dbReference type="EMBL" id="BONF01000056">
    <property type="protein sequence ID" value="GIF85979.1"/>
    <property type="molecule type" value="Genomic_DNA"/>
</dbReference>
<dbReference type="Proteomes" id="UP000601223">
    <property type="component" value="Unassembled WGS sequence"/>
</dbReference>
<sequence length="48" mass="4696">MLARAVTGGTVAAAEVSDEPTVAGQATYGAVTHSDVGEFSVSVGDRTG</sequence>
<keyword evidence="2" id="KW-1185">Reference proteome</keyword>
<name>A0A8J3JP46_9ACTN</name>
<dbReference type="AlphaFoldDB" id="A0A8J3JP46"/>
<organism evidence="1 2">
    <name type="scientific">Catellatospora bangladeshensis</name>
    <dbReference type="NCBI Taxonomy" id="310355"/>
    <lineage>
        <taxon>Bacteria</taxon>
        <taxon>Bacillati</taxon>
        <taxon>Actinomycetota</taxon>
        <taxon>Actinomycetes</taxon>
        <taxon>Micromonosporales</taxon>
        <taxon>Micromonosporaceae</taxon>
        <taxon>Catellatospora</taxon>
    </lineage>
</organism>
<protein>
    <submittedName>
        <fullName evidence="1">Uncharacterized protein</fullName>
    </submittedName>
</protein>